<dbReference type="SMART" id="SM00256">
    <property type="entry name" value="FBOX"/>
    <property type="match status" value="2"/>
</dbReference>
<protein>
    <recommendedName>
        <fullName evidence="2">F-box domain-containing protein</fullName>
    </recommendedName>
</protein>
<dbReference type="RefSeq" id="XP_033668321.1">
    <property type="nucleotide sequence ID" value="XM_033806251.1"/>
</dbReference>
<feature type="compositionally biased region" description="Acidic residues" evidence="1">
    <location>
        <begin position="653"/>
        <end position="664"/>
    </location>
</feature>
<feature type="domain" description="F-box" evidence="2">
    <location>
        <begin position="293"/>
        <end position="333"/>
    </location>
</feature>
<gene>
    <name evidence="3" type="ORF">M409DRAFT_22241</name>
</gene>
<dbReference type="EMBL" id="ML993593">
    <property type="protein sequence ID" value="KAF2167432.1"/>
    <property type="molecule type" value="Genomic_DNA"/>
</dbReference>
<dbReference type="InterPro" id="IPR036047">
    <property type="entry name" value="F-box-like_dom_sf"/>
</dbReference>
<dbReference type="InterPro" id="IPR001810">
    <property type="entry name" value="F-box_dom"/>
</dbReference>
<sequence length="851" mass="96170">MAAPKALNLPELVEGILAHLPNGDILRLQGINSTWHNAVQDSPLLKHKLFLPGALQNVVASPLVAVNPLFRHDEFAMPAAPMVNGAPYVTMNHCLVYWAEPFKLPFKTGACRYHERIVRNSVSAAFELTGVTRENVLAIRQYIPASAQSMHLARSATPIDIHLSYTIKEKFNPAMTQALDASNIKIKKKGIMTAKITVRSCTLEELLLSLSRGVIQLDTLFMNSLGMASFSAAVRAMMGPRKAALRTSAHKLTYLVSITLLSTNTSIQTAVVVVDSMIATIMTEKASTKACRLPEIVFNILRQDLDALTILKVRNVCHTWRNEIDHSNTLLEKLFLKVPRSSRVPRSWNIILPGSWSNPLLNHSLRSPIPFRRFKFKAPRWACPISISGDQQMWVEGMVSTGGNLVCMQPWRKDILGLLETTPPKILNMYLTTPAIVSSIELYHVLVPQQLSTRYRRVAVTARVPLSCACTLGEYLLLCQELADRQPSLHEVYGHIINGAYHQTRISFTDGSHKQPFQGKMYGREVEYEFQLMPSSTRPRRYSAPSPITTANVEFLKDTPLPAIPSLHALRKEKEGLASASVFDTQELVDKILANLQAKENIRIQHLNKKCHKAVANNSTVEKKTSKQIDCEPGWGVPLYSRFIERPLGLDESSGDWDEVDQDETTPSPSAEPYPLVPWYEILGWEWTPDRPSTSVSPTREYSLRTGHIFDSFVIDMHRLCQNPCKELPPQTWPALLDMVRSRPTRSCFISLHYPIWDPMMHQCELHPIPRYTTRYQELHARAEVDVTQPEQWLNVIDACVKYAPDLEDVFKYDVDHARPTKHLHQSRCQYPWSVQKALASGVDYTFVLSR</sequence>
<evidence type="ECO:0000313" key="3">
    <source>
        <dbReference type="EMBL" id="KAF2167432.1"/>
    </source>
</evidence>
<evidence type="ECO:0000259" key="2">
    <source>
        <dbReference type="SMART" id="SM00256"/>
    </source>
</evidence>
<organism evidence="3 4">
    <name type="scientific">Zasmidium cellare ATCC 36951</name>
    <dbReference type="NCBI Taxonomy" id="1080233"/>
    <lineage>
        <taxon>Eukaryota</taxon>
        <taxon>Fungi</taxon>
        <taxon>Dikarya</taxon>
        <taxon>Ascomycota</taxon>
        <taxon>Pezizomycotina</taxon>
        <taxon>Dothideomycetes</taxon>
        <taxon>Dothideomycetidae</taxon>
        <taxon>Mycosphaerellales</taxon>
        <taxon>Mycosphaerellaceae</taxon>
        <taxon>Zasmidium</taxon>
    </lineage>
</organism>
<name>A0A6A6CND7_ZASCE</name>
<dbReference type="OrthoDB" id="3800738at2759"/>
<dbReference type="Pfam" id="PF00646">
    <property type="entry name" value="F-box"/>
    <property type="match status" value="1"/>
</dbReference>
<accession>A0A6A6CND7</accession>
<dbReference type="SUPFAM" id="SSF81383">
    <property type="entry name" value="F-box domain"/>
    <property type="match status" value="1"/>
</dbReference>
<dbReference type="AlphaFoldDB" id="A0A6A6CND7"/>
<evidence type="ECO:0000256" key="1">
    <source>
        <dbReference type="SAM" id="MobiDB-lite"/>
    </source>
</evidence>
<dbReference type="GeneID" id="54559523"/>
<keyword evidence="4" id="KW-1185">Reference proteome</keyword>
<feature type="domain" description="F-box" evidence="2">
    <location>
        <begin position="9"/>
        <end position="48"/>
    </location>
</feature>
<reference evidence="3" key="1">
    <citation type="journal article" date="2020" name="Stud. Mycol.">
        <title>101 Dothideomycetes genomes: a test case for predicting lifestyles and emergence of pathogens.</title>
        <authorList>
            <person name="Haridas S."/>
            <person name="Albert R."/>
            <person name="Binder M."/>
            <person name="Bloem J."/>
            <person name="Labutti K."/>
            <person name="Salamov A."/>
            <person name="Andreopoulos B."/>
            <person name="Baker S."/>
            <person name="Barry K."/>
            <person name="Bills G."/>
            <person name="Bluhm B."/>
            <person name="Cannon C."/>
            <person name="Castanera R."/>
            <person name="Culley D."/>
            <person name="Daum C."/>
            <person name="Ezra D."/>
            <person name="Gonzalez J."/>
            <person name="Henrissat B."/>
            <person name="Kuo A."/>
            <person name="Liang C."/>
            <person name="Lipzen A."/>
            <person name="Lutzoni F."/>
            <person name="Magnuson J."/>
            <person name="Mondo S."/>
            <person name="Nolan M."/>
            <person name="Ohm R."/>
            <person name="Pangilinan J."/>
            <person name="Park H.-J."/>
            <person name="Ramirez L."/>
            <person name="Alfaro M."/>
            <person name="Sun H."/>
            <person name="Tritt A."/>
            <person name="Yoshinaga Y."/>
            <person name="Zwiers L.-H."/>
            <person name="Turgeon B."/>
            <person name="Goodwin S."/>
            <person name="Spatafora J."/>
            <person name="Crous P."/>
            <person name="Grigoriev I."/>
        </authorList>
    </citation>
    <scope>NUCLEOTIDE SEQUENCE</scope>
    <source>
        <strain evidence="3">ATCC 36951</strain>
    </source>
</reference>
<proteinExistence type="predicted"/>
<feature type="region of interest" description="Disordered" evidence="1">
    <location>
        <begin position="650"/>
        <end position="672"/>
    </location>
</feature>
<dbReference type="Proteomes" id="UP000799537">
    <property type="component" value="Unassembled WGS sequence"/>
</dbReference>
<evidence type="ECO:0000313" key="4">
    <source>
        <dbReference type="Proteomes" id="UP000799537"/>
    </source>
</evidence>